<feature type="transmembrane region" description="Helical" evidence="11">
    <location>
        <begin position="6"/>
        <end position="25"/>
    </location>
</feature>
<protein>
    <submittedName>
        <fullName evidence="14">HlyC/CorC family transporter</fullName>
    </submittedName>
</protein>
<evidence type="ECO:0000256" key="11">
    <source>
        <dbReference type="SAM" id="Phobius"/>
    </source>
</evidence>
<dbReference type="InterPro" id="IPR002550">
    <property type="entry name" value="CNNM"/>
</dbReference>
<dbReference type="Gene3D" id="3.30.465.10">
    <property type="match status" value="1"/>
</dbReference>
<dbReference type="InterPro" id="IPR046342">
    <property type="entry name" value="CBS_dom_sf"/>
</dbReference>
<keyword evidence="15" id="KW-1185">Reference proteome</keyword>
<dbReference type="PANTHER" id="PTHR22777">
    <property type="entry name" value="HEMOLYSIN-RELATED"/>
    <property type="match status" value="1"/>
</dbReference>
<dbReference type="InterPro" id="IPR016169">
    <property type="entry name" value="FAD-bd_PCMH_sub2"/>
</dbReference>
<comment type="subcellular location">
    <subcellularLocation>
        <location evidence="1">Cell membrane</location>
        <topology evidence="1">Multi-pass membrane protein</topology>
    </subcellularLocation>
</comment>
<evidence type="ECO:0000313" key="14">
    <source>
        <dbReference type="EMBL" id="MET1256045.1"/>
    </source>
</evidence>
<dbReference type="EMBL" id="JBEVCJ010000016">
    <property type="protein sequence ID" value="MET1256045.1"/>
    <property type="molecule type" value="Genomic_DNA"/>
</dbReference>
<sequence length="429" mass="48083">MDDITTTTLSLFLVLLILLSGFFSSSETGMMSLNRYKLKHSVNKKNKGAILTQKLLSRPDRLIGLILIGNNFVNILAASIATIICTRLWGPDAGVIIATVGLTFIVLVFAEVTPKTLAALHPERIAFPASFILMPLFKLCYPFVLGLNSITNGLLRIFGIKINDIDNDHLNSDELKIIVNEAGALIPKRHQNMLLSILDLEQVTVEDIMVPRNEINGINIEQPIDEIINQIKNSVHSRLPIYRDEIDHVEGFLNARQMVKLLTYDDNEITKEALLKAMTPVYFIPEGTPLNTQLLNFQRRKSRIGLVVDEYGDILGLATIEDILEEIVGEFTTDFADSSRDIQKEEDGSVIIDGSATIRDINRTLKWELPTDGPKTLNGLILEYIEAIPQAGTGMRLEGYPMEILQVKSNMIKSIRVWPELYQNKTELD</sequence>
<keyword evidence="7 9" id="KW-0129">CBS domain</keyword>
<evidence type="ECO:0000313" key="15">
    <source>
        <dbReference type="Proteomes" id="UP001548189"/>
    </source>
</evidence>
<evidence type="ECO:0000259" key="12">
    <source>
        <dbReference type="PROSITE" id="PS51371"/>
    </source>
</evidence>
<feature type="transmembrane region" description="Helical" evidence="11">
    <location>
        <begin position="95"/>
        <end position="113"/>
    </location>
</feature>
<organism evidence="14 15">
    <name type="scientific">Aliikangiella maris</name>
    <dbReference type="NCBI Taxonomy" id="3162458"/>
    <lineage>
        <taxon>Bacteria</taxon>
        <taxon>Pseudomonadati</taxon>
        <taxon>Pseudomonadota</taxon>
        <taxon>Gammaproteobacteria</taxon>
        <taxon>Oceanospirillales</taxon>
        <taxon>Pleioneaceae</taxon>
        <taxon>Aliikangiella</taxon>
    </lineage>
</organism>
<dbReference type="Pfam" id="PF00571">
    <property type="entry name" value="CBS"/>
    <property type="match status" value="1"/>
</dbReference>
<dbReference type="CDD" id="cd04590">
    <property type="entry name" value="CBS_pair_CorC_HlyC_assoc"/>
    <property type="match status" value="1"/>
</dbReference>
<dbReference type="SMART" id="SM01091">
    <property type="entry name" value="CorC_HlyC"/>
    <property type="match status" value="1"/>
</dbReference>
<dbReference type="PROSITE" id="PS51846">
    <property type="entry name" value="CNNM"/>
    <property type="match status" value="1"/>
</dbReference>
<reference evidence="14 15" key="1">
    <citation type="submission" date="2024-06" db="EMBL/GenBank/DDBJ databases">
        <authorList>
            <person name="Li F."/>
        </authorList>
    </citation>
    <scope>NUCLEOTIDE SEQUENCE [LARGE SCALE GENOMIC DNA]</scope>
    <source>
        <strain evidence="14 15">GXAS 311</strain>
    </source>
</reference>
<evidence type="ECO:0000256" key="4">
    <source>
        <dbReference type="ARBA" id="ARBA00022692"/>
    </source>
</evidence>
<gene>
    <name evidence="14" type="ORF">ABVT43_12975</name>
</gene>
<evidence type="ECO:0000256" key="8">
    <source>
        <dbReference type="ARBA" id="ARBA00023136"/>
    </source>
</evidence>
<dbReference type="InterPro" id="IPR005170">
    <property type="entry name" value="Transptr-assoc_dom"/>
</dbReference>
<proteinExistence type="inferred from homology"/>
<dbReference type="PROSITE" id="PS51371">
    <property type="entry name" value="CBS"/>
    <property type="match status" value="1"/>
</dbReference>
<dbReference type="SUPFAM" id="SSF56176">
    <property type="entry name" value="FAD-binding/transporter-associated domain-like"/>
    <property type="match status" value="1"/>
</dbReference>
<feature type="transmembrane region" description="Helical" evidence="11">
    <location>
        <begin position="125"/>
        <end position="144"/>
    </location>
</feature>
<keyword evidence="8 10" id="KW-0472">Membrane</keyword>
<dbReference type="Proteomes" id="UP001548189">
    <property type="component" value="Unassembled WGS sequence"/>
</dbReference>
<name>A0ABV2BVV2_9GAMM</name>
<evidence type="ECO:0000256" key="1">
    <source>
        <dbReference type="ARBA" id="ARBA00004651"/>
    </source>
</evidence>
<evidence type="ECO:0000256" key="7">
    <source>
        <dbReference type="ARBA" id="ARBA00023122"/>
    </source>
</evidence>
<feature type="transmembrane region" description="Helical" evidence="11">
    <location>
        <begin position="62"/>
        <end position="89"/>
    </location>
</feature>
<dbReference type="Pfam" id="PF03471">
    <property type="entry name" value="CorC_HlyC"/>
    <property type="match status" value="1"/>
</dbReference>
<comment type="similarity">
    <text evidence="2">Belongs to the UPF0053 family.</text>
</comment>
<evidence type="ECO:0000256" key="6">
    <source>
        <dbReference type="ARBA" id="ARBA00022989"/>
    </source>
</evidence>
<dbReference type="InterPro" id="IPR036318">
    <property type="entry name" value="FAD-bd_PCMH-like_sf"/>
</dbReference>
<feature type="domain" description="CBS" evidence="12">
    <location>
        <begin position="277"/>
        <end position="335"/>
    </location>
</feature>
<dbReference type="InterPro" id="IPR000644">
    <property type="entry name" value="CBS_dom"/>
</dbReference>
<evidence type="ECO:0000256" key="9">
    <source>
        <dbReference type="PROSITE-ProRule" id="PRU00703"/>
    </source>
</evidence>
<dbReference type="RefSeq" id="WP_353896631.1">
    <property type="nucleotide sequence ID" value="NZ_JBEVCJ010000016.1"/>
</dbReference>
<keyword evidence="4 10" id="KW-0812">Transmembrane</keyword>
<dbReference type="Pfam" id="PF01595">
    <property type="entry name" value="CNNM"/>
    <property type="match status" value="1"/>
</dbReference>
<keyword evidence="6 10" id="KW-1133">Transmembrane helix</keyword>
<evidence type="ECO:0000256" key="2">
    <source>
        <dbReference type="ARBA" id="ARBA00006337"/>
    </source>
</evidence>
<keyword evidence="3" id="KW-1003">Cell membrane</keyword>
<comment type="caution">
    <text evidence="14">The sequence shown here is derived from an EMBL/GenBank/DDBJ whole genome shotgun (WGS) entry which is preliminary data.</text>
</comment>
<dbReference type="InterPro" id="IPR044751">
    <property type="entry name" value="Ion_transp-like_CBS"/>
</dbReference>
<dbReference type="Gene3D" id="3.10.580.10">
    <property type="entry name" value="CBS-domain"/>
    <property type="match status" value="1"/>
</dbReference>
<feature type="domain" description="CNNM transmembrane" evidence="13">
    <location>
        <begin position="2"/>
        <end position="193"/>
    </location>
</feature>
<dbReference type="SUPFAM" id="SSF54631">
    <property type="entry name" value="CBS-domain pair"/>
    <property type="match status" value="1"/>
</dbReference>
<dbReference type="PANTHER" id="PTHR22777:SF32">
    <property type="entry name" value="UPF0053 INNER MEMBRANE PROTEIN YFJD"/>
    <property type="match status" value="1"/>
</dbReference>
<evidence type="ECO:0000256" key="3">
    <source>
        <dbReference type="ARBA" id="ARBA00022475"/>
    </source>
</evidence>
<evidence type="ECO:0000256" key="10">
    <source>
        <dbReference type="PROSITE-ProRule" id="PRU01193"/>
    </source>
</evidence>
<evidence type="ECO:0000256" key="5">
    <source>
        <dbReference type="ARBA" id="ARBA00022737"/>
    </source>
</evidence>
<evidence type="ECO:0000259" key="13">
    <source>
        <dbReference type="PROSITE" id="PS51846"/>
    </source>
</evidence>
<dbReference type="NCBIfam" id="NF008604">
    <property type="entry name" value="PRK11573.1"/>
    <property type="match status" value="1"/>
</dbReference>
<accession>A0ABV2BVV2</accession>
<keyword evidence="5" id="KW-0677">Repeat</keyword>